<comment type="similarity">
    <text evidence="3">Belongs to the XPG/RAD2 endonuclease family. EXO1 subfamily.</text>
</comment>
<feature type="domain" description="XPG-I" evidence="20">
    <location>
        <begin position="138"/>
        <end position="208"/>
    </location>
</feature>
<evidence type="ECO:0000256" key="18">
    <source>
        <dbReference type="ARBA" id="ARBA00055562"/>
    </source>
</evidence>
<dbReference type="Gene3D" id="1.10.150.20">
    <property type="entry name" value="5' to 3' exonuclease, C-terminal subdomain"/>
    <property type="match status" value="1"/>
</dbReference>
<evidence type="ECO:0000256" key="15">
    <source>
        <dbReference type="ARBA" id="ARBA00023204"/>
    </source>
</evidence>
<dbReference type="GO" id="GO:0003677">
    <property type="term" value="F:DNA binding"/>
    <property type="evidence" value="ECO:0007669"/>
    <property type="project" value="UniProtKB-KW"/>
</dbReference>
<feature type="region of interest" description="Disordered" evidence="19">
    <location>
        <begin position="1572"/>
        <end position="1591"/>
    </location>
</feature>
<dbReference type="SMART" id="SM00484">
    <property type="entry name" value="XPGI"/>
    <property type="match status" value="1"/>
</dbReference>
<dbReference type="SUPFAM" id="SSF88723">
    <property type="entry name" value="PIN domain-like"/>
    <property type="match status" value="1"/>
</dbReference>
<dbReference type="InterPro" id="IPR037315">
    <property type="entry name" value="EXO1_H3TH"/>
</dbReference>
<protein>
    <recommendedName>
        <fullName evidence="4">Exonuclease 1</fullName>
    </recommendedName>
    <alternativeName>
        <fullName evidence="17">Exonuclease I</fullName>
    </alternativeName>
</protein>
<dbReference type="OrthoDB" id="26491at2759"/>
<feature type="compositionally biased region" description="Basic and acidic residues" evidence="19">
    <location>
        <begin position="338"/>
        <end position="364"/>
    </location>
</feature>
<dbReference type="InterPro" id="IPR008918">
    <property type="entry name" value="HhH2"/>
</dbReference>
<comment type="function">
    <text evidence="18">5'-&gt;3' double-stranded DNA exonuclease which may also contain a cryptic 3'-&gt;5' double-stranded DNA exonuclease activity. Also exhibits endonuclease activity against 5'-overhanging flap structures similar to those generated by displacement synthesis when DNA polymerase encounters the 5'-end of a downstream Okazaki fragment. Required for DNA mismatch repair (MMR).</text>
</comment>
<keyword evidence="5" id="KW-0540">Nuclease</keyword>
<evidence type="ECO:0000256" key="19">
    <source>
        <dbReference type="SAM" id="MobiDB-lite"/>
    </source>
</evidence>
<dbReference type="GO" id="GO:0046872">
    <property type="term" value="F:metal ion binding"/>
    <property type="evidence" value="ECO:0007669"/>
    <property type="project" value="UniProtKB-KW"/>
</dbReference>
<keyword evidence="8" id="KW-0227">DNA damage</keyword>
<comment type="caution">
    <text evidence="22">The sequence shown here is derived from an EMBL/GenBank/DDBJ whole genome shotgun (WGS) entry which is preliminary data.</text>
</comment>
<evidence type="ECO:0000256" key="6">
    <source>
        <dbReference type="ARBA" id="ARBA00022723"/>
    </source>
</evidence>
<feature type="region of interest" description="Disordered" evidence="19">
    <location>
        <begin position="321"/>
        <end position="464"/>
    </location>
</feature>
<evidence type="ECO:0000259" key="21">
    <source>
        <dbReference type="SMART" id="SM00485"/>
    </source>
</evidence>
<dbReference type="InterPro" id="IPR029060">
    <property type="entry name" value="PIN-like_dom_sf"/>
</dbReference>
<proteinExistence type="inferred from homology"/>
<reference evidence="22" key="1">
    <citation type="journal article" date="2004" name="Nature">
        <title>Genome duplication in the teleost fish Tetraodon nigroviridis reveals the early vertebrate proto-karyotype.</title>
        <authorList>
            <person name="Jaillon O."/>
            <person name="Aury J.-M."/>
            <person name="Brunet F."/>
            <person name="Petit J.-L."/>
            <person name="Stange-Thomann N."/>
            <person name="Mauceli E."/>
            <person name="Bouneau L."/>
            <person name="Fischer C."/>
            <person name="Ozouf-Costaz C."/>
            <person name="Bernot A."/>
            <person name="Nicaud S."/>
            <person name="Jaffe D."/>
            <person name="Fisher S."/>
            <person name="Lutfalla G."/>
            <person name="Dossat C."/>
            <person name="Segurens B."/>
            <person name="Dasilva C."/>
            <person name="Salanoubat M."/>
            <person name="Levy M."/>
            <person name="Boudet N."/>
            <person name="Castellano S."/>
            <person name="Anthouard V."/>
            <person name="Jubin C."/>
            <person name="Castelli V."/>
            <person name="Katinka M."/>
            <person name="Vacherie B."/>
            <person name="Biemont C."/>
            <person name="Skalli Z."/>
            <person name="Cattolico L."/>
            <person name="Poulain J."/>
            <person name="De Berardinis V."/>
            <person name="Cruaud C."/>
            <person name="Duprat S."/>
            <person name="Brottier P."/>
            <person name="Coutanceau J.-P."/>
            <person name="Gouzy J."/>
            <person name="Parra G."/>
            <person name="Lardier G."/>
            <person name="Chapple C."/>
            <person name="McKernan K.J."/>
            <person name="McEwan P."/>
            <person name="Bosak S."/>
            <person name="Kellis M."/>
            <person name="Volff J.-N."/>
            <person name="Guigo R."/>
            <person name="Zody M.C."/>
            <person name="Mesirov J."/>
            <person name="Lindblad-Toh K."/>
            <person name="Birren B."/>
            <person name="Nusbaum C."/>
            <person name="Kahn D."/>
            <person name="Robinson-Rechavi M."/>
            <person name="Laudet V."/>
            <person name="Schachter V."/>
            <person name="Quetier F."/>
            <person name="Saurin W."/>
            <person name="Scarpelli C."/>
            <person name="Wincker P."/>
            <person name="Lander E.S."/>
            <person name="Weissenbach J."/>
            <person name="Roest Crollius H."/>
        </authorList>
    </citation>
    <scope>NUCLEOTIDE SEQUENCE [LARGE SCALE GENOMIC DNA]</scope>
</reference>
<dbReference type="InterPro" id="IPR006084">
    <property type="entry name" value="XPG/Rad2"/>
</dbReference>
<dbReference type="InterPro" id="IPR006086">
    <property type="entry name" value="XPG-I_dom"/>
</dbReference>
<comment type="cofactor">
    <cofactor evidence="1">
        <name>Mg(2+)</name>
        <dbReference type="ChEBI" id="CHEBI:18420"/>
    </cofactor>
</comment>
<keyword evidence="6" id="KW-0479">Metal-binding</keyword>
<dbReference type="PANTHER" id="PTHR23348">
    <property type="entry name" value="PERIAXIN/AHNAK"/>
    <property type="match status" value="1"/>
</dbReference>
<evidence type="ECO:0000256" key="1">
    <source>
        <dbReference type="ARBA" id="ARBA00001946"/>
    </source>
</evidence>
<dbReference type="PROSITE" id="PS00842">
    <property type="entry name" value="XPG_2"/>
    <property type="match status" value="1"/>
</dbReference>
<accession>Q4T4B9</accession>
<evidence type="ECO:0000256" key="13">
    <source>
        <dbReference type="ARBA" id="ARBA00022881"/>
    </source>
</evidence>
<dbReference type="GO" id="GO:0005737">
    <property type="term" value="C:cytoplasm"/>
    <property type="evidence" value="ECO:0007669"/>
    <property type="project" value="TreeGrafter"/>
</dbReference>
<feature type="domain" description="XPG N-terminal" evidence="21">
    <location>
        <begin position="1"/>
        <end position="99"/>
    </location>
</feature>
<dbReference type="InterPro" id="IPR044752">
    <property type="entry name" value="PIN-like_EXO1"/>
</dbReference>
<organism evidence="22">
    <name type="scientific">Tetraodon nigroviridis</name>
    <name type="common">Spotted green pufferfish</name>
    <name type="synonym">Chelonodon nigroviridis</name>
    <dbReference type="NCBI Taxonomy" id="99883"/>
    <lineage>
        <taxon>Eukaryota</taxon>
        <taxon>Metazoa</taxon>
        <taxon>Chordata</taxon>
        <taxon>Craniata</taxon>
        <taxon>Vertebrata</taxon>
        <taxon>Euteleostomi</taxon>
        <taxon>Actinopterygii</taxon>
        <taxon>Neopterygii</taxon>
        <taxon>Teleostei</taxon>
        <taxon>Neoteleostei</taxon>
        <taxon>Acanthomorphata</taxon>
        <taxon>Eupercaria</taxon>
        <taxon>Tetraodontiformes</taxon>
        <taxon>Tetradontoidea</taxon>
        <taxon>Tetraodontidae</taxon>
        <taxon>Tetraodon</taxon>
    </lineage>
</organism>
<dbReference type="Pfam" id="PF00867">
    <property type="entry name" value="XPG_I"/>
    <property type="match status" value="1"/>
</dbReference>
<evidence type="ECO:0000256" key="14">
    <source>
        <dbReference type="ARBA" id="ARBA00023125"/>
    </source>
</evidence>
<sequence>MGIPGLLQFLKDAAEPISVRKYQGQAVAVDTYCWLHKGAFSCAEKLAKGEPTDQYVWYCMKFVDMLLTFGVRPILVFDGRNLPSKQEVEKARRERRTANLQKGRQLLREGKISEARECFTRSVSITPAMAHRLIKAARARGVDCIVAPYEADAQLAYLTKCHLAQAVITEDSDLLAFGCKKVILKMDKHGNGLEIDQNNLGRCRSLGNVFTEEKFRHMCILSGCDYLPSLHGIGLGKACKLLRLAKEPDILKVPKTSAAEPYLKMNLVVPEQYVEGFVRANNTFLYQLVFDPLGNKVVPLNPYPDHISVDTLTYAGRAHPAGLSRQPAASSGASTLPKGKERRLEGLRSPCRELQMKRSREGRCLTRAHGLGLGGGSPEEAAAKASRSPRDQSAASTRPGSREDPPDSPLSQDSAYWSQSQPYRSPHDRKEEAALDTSLPSEPEQRVPPAEAADEKAQRLRSKRPDQICVPVSALDLKHLLSSTEQSGDKTISESLVLDDSEKGVIIKGITDETVAAKSGLKAGDEIVAATVHLDHLKKTDVLKVLKALEPYDGNLNLTKGLSLDASSKAPAISLDGQHGKLDTDLSSPAINGTLPNLSVNNPSLSVGSQFSKPSFGITGPEVQAGSDGSLTVPEISAPQLKAPSASLDIKNPDVKTGSLKYEPPKFSMPSFNLPQINPESQMGISGDTELPSVHLDSPNLNLDPNLGLKGPKAGLTGPNLDVNGPGVNLQSPEVDLDGYTGKFKWPHQKWKGPKGKALDADLSAPELSVSTPGVKANVDTPSVDLNSPRVDADPPSGKIMWPHLKWKKPKGPNADLDLEANLNTPELSAPKLESDLSAPDIDLKVPKAELKGPDVDVQSPDINVDPPSGKINWPHLKWKKPRGSKADLDLDADLTTPDVNLSAPHLEGEMNVPNAELELPKAGANVQMPDADIDAPSAKINWPHLKWKKPKVHGPKADVDLNADLSAPDVDVSLPDVNADINTPDIGLSLPNADMKAPNLDVDPPSSKIKWPTLKKPKIKKDHNLEVSTRDLEIDKPDVNLNMPKADLEAPELDVSAPDIDGPSGKLKWFHFKKPKFGTLKGPKADLDADLKAPDVDLRGPDVDLKTPGIDLSTPKIEGKIGDPELDVGMPDVNFSGPDVDSSGVAFPDGKLNLSKLKLPNFSGPTVKGPELNADVNAPTFDASPSVNLKAPNLSVATPDLDIAAPTMAGNLNTPAPSLDVNLNKDITAPNANFTLPDLDLSPSMKGPNVALNGDLSAPSLPTPTIGELKAPDVHLNMQKPDLEAPELHLDAPDAEGPSGKFKWFNFKKPKFGTLKGEKAQIDAEMKPPDVDLKGPDLNLNQASPELNGNISLPDIDATLPKGNLSAPDLSIKAPKVDLPTADLNGPGTQVQTPGIALDSHLGDFKMPQLRMPAVQAGLEGPKVSSGTLDSSIAATAADVSVKAPQVSTPELNVASDEGADVKSSPKGKLRWPFKWGFKSGSGTDEEGNGYDSETEATNNLVPSFKLHKLPEMNLDSPAGIREAFSLSRQDSESKDYVVSKGIRLPVVNATSKPGEKVNIFERLQMAKRKSSDSLANAEGGGSSLERGGTFKVDPLESGLSLVAPEIPALNDDDKLSFGLSNMLCLNVKDSKAN</sequence>
<keyword evidence="11" id="KW-0269">Exonuclease</keyword>
<dbReference type="GO" id="GO:0004519">
    <property type="term" value="F:endonuclease activity"/>
    <property type="evidence" value="ECO:0007669"/>
    <property type="project" value="UniProtKB-KW"/>
</dbReference>
<keyword evidence="7" id="KW-0255">Endonuclease</keyword>
<comment type="subcellular location">
    <subcellularLocation>
        <location evidence="2">Nucleus</location>
    </subcellularLocation>
</comment>
<keyword evidence="14" id="KW-0238">DNA-binding</keyword>
<evidence type="ECO:0000256" key="9">
    <source>
        <dbReference type="ARBA" id="ARBA00022769"/>
    </source>
</evidence>
<dbReference type="GO" id="GO:0006281">
    <property type="term" value="P:DNA repair"/>
    <property type="evidence" value="ECO:0007669"/>
    <property type="project" value="UniProtKB-KW"/>
</dbReference>
<dbReference type="PRINTS" id="PR00853">
    <property type="entry name" value="XPGRADSUPER"/>
</dbReference>
<dbReference type="GO" id="GO:0035312">
    <property type="term" value="F:5'-3' DNA exonuclease activity"/>
    <property type="evidence" value="ECO:0007669"/>
    <property type="project" value="InterPro"/>
</dbReference>
<dbReference type="PROSITE" id="PS00841">
    <property type="entry name" value="XPG_1"/>
    <property type="match status" value="1"/>
</dbReference>
<dbReference type="InterPro" id="IPR036034">
    <property type="entry name" value="PDZ_sf"/>
</dbReference>
<dbReference type="FunFam" id="1.10.150.20:FF:000011">
    <property type="entry name" value="exonuclease 1"/>
    <property type="match status" value="1"/>
</dbReference>
<dbReference type="InterPro" id="IPR052082">
    <property type="entry name" value="Myelin_sheath_structural"/>
</dbReference>
<dbReference type="SUPFAM" id="SSF50156">
    <property type="entry name" value="PDZ domain-like"/>
    <property type="match status" value="1"/>
</dbReference>
<dbReference type="SMART" id="SM00279">
    <property type="entry name" value="HhH2"/>
    <property type="match status" value="1"/>
</dbReference>
<keyword evidence="12" id="KW-0460">Magnesium</keyword>
<evidence type="ECO:0000256" key="5">
    <source>
        <dbReference type="ARBA" id="ARBA00022722"/>
    </source>
</evidence>
<keyword evidence="13" id="KW-0267">Excision nuclease</keyword>
<evidence type="ECO:0000256" key="3">
    <source>
        <dbReference type="ARBA" id="ARBA00010563"/>
    </source>
</evidence>
<dbReference type="PANTHER" id="PTHR23348:SF41">
    <property type="entry name" value="NEUROBLAST DIFFERENTIATION-ASSOCIATED PROTEIN AHNAK"/>
    <property type="match status" value="1"/>
</dbReference>
<dbReference type="SMART" id="SM00485">
    <property type="entry name" value="XPGN"/>
    <property type="match status" value="1"/>
</dbReference>
<feature type="region of interest" description="Disordered" evidence="19">
    <location>
        <begin position="1101"/>
        <end position="1124"/>
    </location>
</feature>
<evidence type="ECO:0000256" key="11">
    <source>
        <dbReference type="ARBA" id="ARBA00022839"/>
    </source>
</evidence>
<evidence type="ECO:0000256" key="2">
    <source>
        <dbReference type="ARBA" id="ARBA00004123"/>
    </source>
</evidence>
<dbReference type="Pfam" id="PF00752">
    <property type="entry name" value="XPG_N"/>
    <property type="match status" value="1"/>
</dbReference>
<evidence type="ECO:0000256" key="17">
    <source>
        <dbReference type="ARBA" id="ARBA00031638"/>
    </source>
</evidence>
<evidence type="ECO:0000256" key="16">
    <source>
        <dbReference type="ARBA" id="ARBA00023242"/>
    </source>
</evidence>
<feature type="region of interest" description="Disordered" evidence="19">
    <location>
        <begin position="769"/>
        <end position="797"/>
    </location>
</feature>
<keyword evidence="15" id="KW-0234">DNA repair</keyword>
<keyword evidence="10" id="KW-0378">Hydrolase</keyword>
<dbReference type="CDD" id="cd09908">
    <property type="entry name" value="H3TH_EXO1"/>
    <property type="match status" value="1"/>
</dbReference>
<dbReference type="InterPro" id="IPR019974">
    <property type="entry name" value="XPG_CS"/>
</dbReference>
<dbReference type="SUPFAM" id="SSF47807">
    <property type="entry name" value="5' to 3' exonuclease, C-terminal subdomain"/>
    <property type="match status" value="1"/>
</dbReference>
<evidence type="ECO:0000256" key="12">
    <source>
        <dbReference type="ARBA" id="ARBA00022842"/>
    </source>
</evidence>
<evidence type="ECO:0000256" key="8">
    <source>
        <dbReference type="ARBA" id="ARBA00022763"/>
    </source>
</evidence>
<dbReference type="CDD" id="cd09857">
    <property type="entry name" value="PIN_EXO1"/>
    <property type="match status" value="1"/>
</dbReference>
<dbReference type="GO" id="GO:0005634">
    <property type="term" value="C:nucleus"/>
    <property type="evidence" value="ECO:0007669"/>
    <property type="project" value="UniProtKB-SubCell"/>
</dbReference>
<dbReference type="EMBL" id="CAAE01009735">
    <property type="protein sequence ID" value="CAF92263.1"/>
    <property type="molecule type" value="Genomic_DNA"/>
</dbReference>
<dbReference type="InterPro" id="IPR006085">
    <property type="entry name" value="XPG_DNA_repair_N"/>
</dbReference>
<dbReference type="FunFam" id="3.40.50.1010:FF:000096">
    <property type="entry name" value="Exonuclease 1"/>
    <property type="match status" value="1"/>
</dbReference>
<evidence type="ECO:0000259" key="20">
    <source>
        <dbReference type="SMART" id="SM00484"/>
    </source>
</evidence>
<evidence type="ECO:0000256" key="4">
    <source>
        <dbReference type="ARBA" id="ARBA00020324"/>
    </source>
</evidence>
<feature type="compositionally biased region" description="Polar residues" evidence="19">
    <location>
        <begin position="409"/>
        <end position="423"/>
    </location>
</feature>
<dbReference type="KEGG" id="tng:GSTEN00007400G001"/>
<dbReference type="InterPro" id="IPR036279">
    <property type="entry name" value="5-3_exonuclease_C_sf"/>
</dbReference>
<keyword evidence="9" id="KW-0228">DNA excision</keyword>
<dbReference type="GO" id="GO:0043484">
    <property type="term" value="P:regulation of RNA splicing"/>
    <property type="evidence" value="ECO:0007669"/>
    <property type="project" value="TreeGrafter"/>
</dbReference>
<reference evidence="22" key="2">
    <citation type="submission" date="2004-02" db="EMBL/GenBank/DDBJ databases">
        <authorList>
            <consortium name="Genoscope"/>
            <consortium name="Whitehead Institute Centre for Genome Research"/>
        </authorList>
    </citation>
    <scope>NUCLEOTIDE SEQUENCE</scope>
</reference>
<keyword evidence="16" id="KW-0539">Nucleus</keyword>
<evidence type="ECO:0000313" key="22">
    <source>
        <dbReference type="EMBL" id="CAF92263.1"/>
    </source>
</evidence>
<gene>
    <name evidence="22" type="ORF">GSTENG00007400001</name>
</gene>
<evidence type="ECO:0000256" key="10">
    <source>
        <dbReference type="ARBA" id="ARBA00022801"/>
    </source>
</evidence>
<dbReference type="Gene3D" id="3.40.50.1010">
    <property type="entry name" value="5'-nuclease"/>
    <property type="match status" value="1"/>
</dbReference>
<evidence type="ECO:0000256" key="7">
    <source>
        <dbReference type="ARBA" id="ARBA00022759"/>
    </source>
</evidence>
<feature type="compositionally biased region" description="Basic and acidic residues" evidence="19">
    <location>
        <begin position="453"/>
        <end position="464"/>
    </location>
</feature>
<name>Q4T4B9_TETNG</name>